<evidence type="ECO:0000259" key="5">
    <source>
        <dbReference type="Pfam" id="PF02836"/>
    </source>
</evidence>
<keyword evidence="3" id="KW-0326">Glycosidase</keyword>
<dbReference type="GO" id="GO:0004553">
    <property type="term" value="F:hydrolase activity, hydrolyzing O-glycosyl compounds"/>
    <property type="evidence" value="ECO:0007669"/>
    <property type="project" value="InterPro"/>
</dbReference>
<dbReference type="EMBL" id="SZQL01000003">
    <property type="protein sequence ID" value="TKK70394.1"/>
    <property type="molecule type" value="Genomic_DNA"/>
</dbReference>
<dbReference type="Pfam" id="PF02836">
    <property type="entry name" value="Glyco_hydro_2_C"/>
    <property type="match status" value="1"/>
</dbReference>
<dbReference type="Pfam" id="PF00703">
    <property type="entry name" value="Glyco_hydro_2"/>
    <property type="match status" value="1"/>
</dbReference>
<dbReference type="Pfam" id="PF02837">
    <property type="entry name" value="Glyco_hydro_2_N"/>
    <property type="match status" value="1"/>
</dbReference>
<evidence type="ECO:0000259" key="4">
    <source>
        <dbReference type="Pfam" id="PF00703"/>
    </source>
</evidence>
<evidence type="ECO:0000256" key="1">
    <source>
        <dbReference type="ARBA" id="ARBA00007401"/>
    </source>
</evidence>
<evidence type="ECO:0000256" key="3">
    <source>
        <dbReference type="ARBA" id="ARBA00023295"/>
    </source>
</evidence>
<dbReference type="InterPro" id="IPR051913">
    <property type="entry name" value="GH2_Domain-Containing"/>
</dbReference>
<dbReference type="InterPro" id="IPR006102">
    <property type="entry name" value="Ig-like_GH2"/>
</dbReference>
<dbReference type="SUPFAM" id="SSF49785">
    <property type="entry name" value="Galactose-binding domain-like"/>
    <property type="match status" value="1"/>
</dbReference>
<evidence type="ECO:0000259" key="6">
    <source>
        <dbReference type="Pfam" id="PF02837"/>
    </source>
</evidence>
<protein>
    <submittedName>
        <fullName evidence="7">Glycoside hydrolase family 2</fullName>
    </submittedName>
</protein>
<accession>A0A4U3L7M7</accession>
<feature type="domain" description="Glycosyl hydrolases family 2 sugar binding" evidence="6">
    <location>
        <begin position="78"/>
        <end position="181"/>
    </location>
</feature>
<dbReference type="GO" id="GO:0005975">
    <property type="term" value="P:carbohydrate metabolic process"/>
    <property type="evidence" value="ECO:0007669"/>
    <property type="project" value="InterPro"/>
</dbReference>
<sequence>MSTPWTEAAVKVQVPFPEYPRPQMERADWLNLNGKWDYIGGKDAPDATTARQPPSFNGATEKITVPYPPEAYLSRIERKQEINMWYRKVVTIPASWKGKHVLLHIGAADYETVIFVNGKKAGTHIGGYDAFSFDITPLLQPGNNTLIIGVQDKNDGRSVSGKNGPRGDYTFTSGIWQTVWLEPVAEHYIADIRLTPDVANEKLHVQVVSNAAGLSVAAVVSGDKIATIDASGTINQSFDIAIPNPVLWSPDYPFLYDLKLQLKDKKGAVVDEISSYFGMRSIALGEVKGVKRALLNGKFLLQLGLLDQGYWPDGIYTAPTDDALKFDIEEAKKAGFNLIRKHMKTEPQRWYYWCDKLGVMVWQDMPSIWYQFEDTALVRSRFRQEWKEIINEHYNAPSIVTWVPFNENWGAFDVKEITDWTKAYDPSRLVNGNSGFNNNPSYQKAYGDPGNGDYVDTHIYVGPYGASVPDGKRAASLGEFGGVGLFVRGHLYPVFNNAYAYEPTLNDLTNRYVLLLNQVEQLVKYKGLSIAIYTQTTDVEHEINGILTYDRQVEKMDFNRVREINSAVINSSRALNE</sequence>
<keyword evidence="8" id="KW-1185">Reference proteome</keyword>
<feature type="domain" description="Glycoside hydrolase family 2 immunoglobulin-like beta-sandwich" evidence="4">
    <location>
        <begin position="188"/>
        <end position="280"/>
    </location>
</feature>
<dbReference type="PANTHER" id="PTHR42732:SF2">
    <property type="entry name" value="BETA-MANNOSIDASE"/>
    <property type="match status" value="1"/>
</dbReference>
<comment type="similarity">
    <text evidence="1">Belongs to the glycosyl hydrolase 2 family.</text>
</comment>
<proteinExistence type="inferred from homology"/>
<dbReference type="Gene3D" id="3.20.20.80">
    <property type="entry name" value="Glycosidases"/>
    <property type="match status" value="1"/>
</dbReference>
<evidence type="ECO:0000313" key="7">
    <source>
        <dbReference type="EMBL" id="TKK70394.1"/>
    </source>
</evidence>
<dbReference type="InterPro" id="IPR008979">
    <property type="entry name" value="Galactose-bd-like_sf"/>
</dbReference>
<evidence type="ECO:0000256" key="2">
    <source>
        <dbReference type="ARBA" id="ARBA00022801"/>
    </source>
</evidence>
<dbReference type="AlphaFoldDB" id="A0A4U3L7M7"/>
<gene>
    <name evidence="7" type="ORF">FC093_05605</name>
</gene>
<organism evidence="7 8">
    <name type="scientific">Ilyomonas limi</name>
    <dbReference type="NCBI Taxonomy" id="2575867"/>
    <lineage>
        <taxon>Bacteria</taxon>
        <taxon>Pseudomonadati</taxon>
        <taxon>Bacteroidota</taxon>
        <taxon>Chitinophagia</taxon>
        <taxon>Chitinophagales</taxon>
        <taxon>Chitinophagaceae</taxon>
        <taxon>Ilyomonas</taxon>
    </lineage>
</organism>
<reference evidence="7 8" key="1">
    <citation type="submission" date="2019-05" db="EMBL/GenBank/DDBJ databases">
        <title>Panacibacter sp. strain 17mud1-8 Genome sequencing and assembly.</title>
        <authorList>
            <person name="Chhetri G."/>
        </authorList>
    </citation>
    <scope>NUCLEOTIDE SEQUENCE [LARGE SCALE GENOMIC DNA]</scope>
    <source>
        <strain evidence="7 8">17mud1-8</strain>
    </source>
</reference>
<dbReference type="InterPro" id="IPR006104">
    <property type="entry name" value="Glyco_hydro_2_N"/>
</dbReference>
<name>A0A4U3L7M7_9BACT</name>
<keyword evidence="2 7" id="KW-0378">Hydrolase</keyword>
<evidence type="ECO:0000313" key="8">
    <source>
        <dbReference type="Proteomes" id="UP000305848"/>
    </source>
</evidence>
<dbReference type="InterPro" id="IPR036156">
    <property type="entry name" value="Beta-gal/glucu_dom_sf"/>
</dbReference>
<dbReference type="Gene3D" id="2.60.120.260">
    <property type="entry name" value="Galactose-binding domain-like"/>
    <property type="match status" value="1"/>
</dbReference>
<dbReference type="InterPro" id="IPR013783">
    <property type="entry name" value="Ig-like_fold"/>
</dbReference>
<comment type="caution">
    <text evidence="7">The sequence shown here is derived from an EMBL/GenBank/DDBJ whole genome shotgun (WGS) entry which is preliminary data.</text>
</comment>
<dbReference type="OrthoDB" id="9801077at2"/>
<dbReference type="SUPFAM" id="SSF49303">
    <property type="entry name" value="beta-Galactosidase/glucuronidase domain"/>
    <property type="match status" value="1"/>
</dbReference>
<feature type="domain" description="Glycoside hydrolase family 2 catalytic" evidence="5">
    <location>
        <begin position="321"/>
        <end position="433"/>
    </location>
</feature>
<dbReference type="SUPFAM" id="SSF51445">
    <property type="entry name" value="(Trans)glycosidases"/>
    <property type="match status" value="1"/>
</dbReference>
<dbReference type="Proteomes" id="UP000305848">
    <property type="component" value="Unassembled WGS sequence"/>
</dbReference>
<dbReference type="InterPro" id="IPR017853">
    <property type="entry name" value="GH"/>
</dbReference>
<dbReference type="PANTHER" id="PTHR42732">
    <property type="entry name" value="BETA-GALACTOSIDASE"/>
    <property type="match status" value="1"/>
</dbReference>
<dbReference type="InterPro" id="IPR006103">
    <property type="entry name" value="Glyco_hydro_2_cat"/>
</dbReference>
<dbReference type="Gene3D" id="2.60.40.10">
    <property type="entry name" value="Immunoglobulins"/>
    <property type="match status" value="1"/>
</dbReference>